<sequence length="149" mass="17208">MDETPEKLKRCGRHSLPVSCANCSDHDNTFTYEKKSAVKYKKKNSARSITPEKIYEGVPNIQFLFQNQVFMPGHYQTSFSDPQKCKRQSRRSFCRSPDFVGQKHIDFKENETIEPPEFFKNNSLPFDLKDFLEGCRSEEEVDGLIAAGD</sequence>
<keyword evidence="2" id="KW-1185">Reference proteome</keyword>
<dbReference type="Proteomes" id="UP000037510">
    <property type="component" value="Unassembled WGS sequence"/>
</dbReference>
<gene>
    <name evidence="1" type="ORF">OBRU01_24535</name>
</gene>
<reference evidence="1 2" key="1">
    <citation type="journal article" date="2015" name="Genome Biol. Evol.">
        <title>The genome of winter moth (Operophtera brumata) provides a genomic perspective on sexual dimorphism and phenology.</title>
        <authorList>
            <person name="Derks M.F."/>
            <person name="Smit S."/>
            <person name="Salis L."/>
            <person name="Schijlen E."/>
            <person name="Bossers A."/>
            <person name="Mateman C."/>
            <person name="Pijl A.S."/>
            <person name="de Ridder D."/>
            <person name="Groenen M.A."/>
            <person name="Visser M.E."/>
            <person name="Megens H.J."/>
        </authorList>
    </citation>
    <scope>NUCLEOTIDE SEQUENCE [LARGE SCALE GENOMIC DNA]</scope>
    <source>
        <strain evidence="1">WM2013NL</strain>
        <tissue evidence="1">Head and thorax</tissue>
    </source>
</reference>
<proteinExistence type="predicted"/>
<evidence type="ECO:0000313" key="1">
    <source>
        <dbReference type="EMBL" id="KOB64161.1"/>
    </source>
</evidence>
<accession>A0A0L7KM69</accession>
<feature type="non-terminal residue" evidence="1">
    <location>
        <position position="149"/>
    </location>
</feature>
<organism evidence="1 2">
    <name type="scientific">Operophtera brumata</name>
    <name type="common">Winter moth</name>
    <name type="synonym">Phalaena brumata</name>
    <dbReference type="NCBI Taxonomy" id="104452"/>
    <lineage>
        <taxon>Eukaryota</taxon>
        <taxon>Metazoa</taxon>
        <taxon>Ecdysozoa</taxon>
        <taxon>Arthropoda</taxon>
        <taxon>Hexapoda</taxon>
        <taxon>Insecta</taxon>
        <taxon>Pterygota</taxon>
        <taxon>Neoptera</taxon>
        <taxon>Endopterygota</taxon>
        <taxon>Lepidoptera</taxon>
        <taxon>Glossata</taxon>
        <taxon>Ditrysia</taxon>
        <taxon>Geometroidea</taxon>
        <taxon>Geometridae</taxon>
        <taxon>Larentiinae</taxon>
        <taxon>Operophtera</taxon>
    </lineage>
</organism>
<protein>
    <submittedName>
        <fullName evidence="1">Uncharacterized protein</fullName>
    </submittedName>
</protein>
<dbReference type="EMBL" id="JTDY01009047">
    <property type="protein sequence ID" value="KOB64161.1"/>
    <property type="molecule type" value="Genomic_DNA"/>
</dbReference>
<comment type="caution">
    <text evidence="1">The sequence shown here is derived from an EMBL/GenBank/DDBJ whole genome shotgun (WGS) entry which is preliminary data.</text>
</comment>
<dbReference type="AlphaFoldDB" id="A0A0L7KM69"/>
<name>A0A0L7KM69_OPEBR</name>
<evidence type="ECO:0000313" key="2">
    <source>
        <dbReference type="Proteomes" id="UP000037510"/>
    </source>
</evidence>